<feature type="compositionally biased region" description="Acidic residues" evidence="3">
    <location>
        <begin position="37"/>
        <end position="47"/>
    </location>
</feature>
<proteinExistence type="predicted"/>
<evidence type="ECO:0000313" key="4">
    <source>
        <dbReference type="EMBL" id="KAK1641958.1"/>
    </source>
</evidence>
<name>A0AAD8W3M0_LOLMU</name>
<accession>A0AAD8W3M0</accession>
<sequence>MYRRLPRTLRAKYPKPPQVKMVLSLVRMRHLIHLARDEEEAPEDPADDPAKDLSASVKTPSKTLSPQEETIDSEELERAKDSPRAPPKKNLKEHDTNKGIKISKNPSMPSMDDPIAREMMDMAIRHIGFRNEAESLKVSLKKSQHRADELEAKLEAAEKALEEARAKATTAEEKLAGEKSKMATREVDIRLPLDTLNSSFTNKIGHSYEMPENRKTDPLLYSLTVLEANSVRKRRLPRRRGPPRGRSALLRCPRPAPRWPDAAPSAQQRPGHPREALARGTGPPGRRRSRGGPSDRVGIFRATIQAMHVGLGMLGAELAQEEARLAAERTRIAEASRRFHQAVEVGRQANEASHLHREEARCEEACHEAKEIRADAQDEAEELLTDARGWVEATEEREEALATRERDITAREGALTAREEAVATREAEVGALGLEFSHREEEATRREGDLSIHENELVMERTHLETLEGQLEEGQKKLEDSQASYDNRLARANTWLAKKEKGLQDTAS</sequence>
<evidence type="ECO:0000256" key="1">
    <source>
        <dbReference type="ARBA" id="ARBA00023054"/>
    </source>
</evidence>
<feature type="region of interest" description="Disordered" evidence="3">
    <location>
        <begin position="233"/>
        <end position="296"/>
    </location>
</feature>
<comment type="caution">
    <text evidence="4">The sequence shown here is derived from an EMBL/GenBank/DDBJ whole genome shotgun (WGS) entry which is preliminary data.</text>
</comment>
<reference evidence="4" key="1">
    <citation type="submission" date="2023-07" db="EMBL/GenBank/DDBJ databases">
        <title>A chromosome-level genome assembly of Lolium multiflorum.</title>
        <authorList>
            <person name="Chen Y."/>
            <person name="Copetti D."/>
            <person name="Kolliker R."/>
            <person name="Studer B."/>
        </authorList>
    </citation>
    <scope>NUCLEOTIDE SEQUENCE</scope>
    <source>
        <strain evidence="4">02402/16</strain>
        <tissue evidence="4">Leaf</tissue>
    </source>
</reference>
<feature type="coiled-coil region" evidence="2">
    <location>
        <begin position="318"/>
        <end position="386"/>
    </location>
</feature>
<feature type="compositionally biased region" description="Low complexity" evidence="3">
    <location>
        <begin position="244"/>
        <end position="264"/>
    </location>
</feature>
<dbReference type="AlphaFoldDB" id="A0AAD8W3M0"/>
<keyword evidence="1 2" id="KW-0175">Coiled coil</keyword>
<dbReference type="GO" id="GO:0005856">
    <property type="term" value="C:cytoskeleton"/>
    <property type="evidence" value="ECO:0007669"/>
    <property type="project" value="TreeGrafter"/>
</dbReference>
<protein>
    <submittedName>
        <fullName evidence="4">Uncharacterized protein</fullName>
    </submittedName>
</protein>
<feature type="compositionally biased region" description="Polar residues" evidence="3">
    <location>
        <begin position="56"/>
        <end position="68"/>
    </location>
</feature>
<dbReference type="Proteomes" id="UP001231189">
    <property type="component" value="Unassembled WGS sequence"/>
</dbReference>
<evidence type="ECO:0000313" key="5">
    <source>
        <dbReference type="Proteomes" id="UP001231189"/>
    </source>
</evidence>
<organism evidence="4 5">
    <name type="scientific">Lolium multiflorum</name>
    <name type="common">Italian ryegrass</name>
    <name type="synonym">Lolium perenne subsp. multiflorum</name>
    <dbReference type="NCBI Taxonomy" id="4521"/>
    <lineage>
        <taxon>Eukaryota</taxon>
        <taxon>Viridiplantae</taxon>
        <taxon>Streptophyta</taxon>
        <taxon>Embryophyta</taxon>
        <taxon>Tracheophyta</taxon>
        <taxon>Spermatophyta</taxon>
        <taxon>Magnoliopsida</taxon>
        <taxon>Liliopsida</taxon>
        <taxon>Poales</taxon>
        <taxon>Poaceae</taxon>
        <taxon>BOP clade</taxon>
        <taxon>Pooideae</taxon>
        <taxon>Poodae</taxon>
        <taxon>Poeae</taxon>
        <taxon>Poeae Chloroplast Group 2 (Poeae type)</taxon>
        <taxon>Loliodinae</taxon>
        <taxon>Loliinae</taxon>
        <taxon>Lolium</taxon>
    </lineage>
</organism>
<dbReference type="PANTHER" id="PTHR32083">
    <property type="entry name" value="CILIA AND FLAGELLA-ASSOCIATED PROTEIN 58-RELATED"/>
    <property type="match status" value="1"/>
</dbReference>
<dbReference type="EMBL" id="JAUUTY010000004">
    <property type="protein sequence ID" value="KAK1641958.1"/>
    <property type="molecule type" value="Genomic_DNA"/>
</dbReference>
<feature type="region of interest" description="Disordered" evidence="3">
    <location>
        <begin position="35"/>
        <end position="110"/>
    </location>
</feature>
<evidence type="ECO:0000256" key="3">
    <source>
        <dbReference type="SAM" id="MobiDB-lite"/>
    </source>
</evidence>
<dbReference type="PANTHER" id="PTHR32083:SF48">
    <property type="entry name" value="TRANS-GOLGI NETWORK-LOCALIZED SYP41-INTERACTING PROTEIN 1"/>
    <property type="match status" value="1"/>
</dbReference>
<feature type="compositionally biased region" description="Basic residues" evidence="3">
    <location>
        <begin position="233"/>
        <end position="243"/>
    </location>
</feature>
<keyword evidence="5" id="KW-1185">Reference proteome</keyword>
<evidence type="ECO:0000256" key="2">
    <source>
        <dbReference type="SAM" id="Coils"/>
    </source>
</evidence>
<gene>
    <name evidence="4" type="ORF">QYE76_059763</name>
</gene>
<feature type="coiled-coil region" evidence="2">
    <location>
        <begin position="133"/>
        <end position="181"/>
    </location>
</feature>